<accession>A0A9W9MKG6</accession>
<evidence type="ECO:0000256" key="3">
    <source>
        <dbReference type="ARBA" id="ARBA00012741"/>
    </source>
</evidence>
<reference evidence="6" key="1">
    <citation type="submission" date="2022-11" db="EMBL/GenBank/DDBJ databases">
        <authorList>
            <person name="Petersen C."/>
        </authorList>
    </citation>
    <scope>NUCLEOTIDE SEQUENCE</scope>
    <source>
        <strain evidence="6">IBT 20477</strain>
    </source>
</reference>
<dbReference type="EC" id="3.2.1.20" evidence="3"/>
<dbReference type="InterPro" id="IPR017853">
    <property type="entry name" value="GH"/>
</dbReference>
<evidence type="ECO:0000256" key="4">
    <source>
        <dbReference type="RuleBase" id="RU361185"/>
    </source>
</evidence>
<organism evidence="6 7">
    <name type="scientific">Penicillium cf. viridicatum</name>
    <dbReference type="NCBI Taxonomy" id="2972119"/>
    <lineage>
        <taxon>Eukaryota</taxon>
        <taxon>Fungi</taxon>
        <taxon>Dikarya</taxon>
        <taxon>Ascomycota</taxon>
        <taxon>Pezizomycotina</taxon>
        <taxon>Eurotiomycetes</taxon>
        <taxon>Eurotiomycetidae</taxon>
        <taxon>Eurotiales</taxon>
        <taxon>Aspergillaceae</taxon>
        <taxon>Penicillium</taxon>
    </lineage>
</organism>
<comment type="caution">
    <text evidence="6">The sequence shown here is derived from an EMBL/GenBank/DDBJ whole genome shotgun (WGS) entry which is preliminary data.</text>
</comment>
<keyword evidence="4" id="KW-0326">Glycosidase</keyword>
<proteinExistence type="inferred from homology"/>
<evidence type="ECO:0000256" key="2">
    <source>
        <dbReference type="ARBA" id="ARBA00007806"/>
    </source>
</evidence>
<dbReference type="InterPro" id="IPR013780">
    <property type="entry name" value="Glyco_hydro_b"/>
</dbReference>
<comment type="similarity">
    <text evidence="2 4">Belongs to the glycosyl hydrolase 31 family.</text>
</comment>
<keyword evidence="7" id="KW-1185">Reference proteome</keyword>
<reference evidence="6" key="2">
    <citation type="journal article" date="2023" name="IMA Fungus">
        <title>Comparative genomic study of the Penicillium genus elucidates a diverse pangenome and 15 lateral gene transfer events.</title>
        <authorList>
            <person name="Petersen C."/>
            <person name="Sorensen T."/>
            <person name="Nielsen M.R."/>
            <person name="Sondergaard T.E."/>
            <person name="Sorensen J.L."/>
            <person name="Fitzpatrick D.A."/>
            <person name="Frisvad J.C."/>
            <person name="Nielsen K.L."/>
        </authorList>
    </citation>
    <scope>NUCLEOTIDE SEQUENCE</scope>
    <source>
        <strain evidence="6">IBT 20477</strain>
    </source>
</reference>
<evidence type="ECO:0000313" key="7">
    <source>
        <dbReference type="Proteomes" id="UP001150942"/>
    </source>
</evidence>
<dbReference type="Proteomes" id="UP001150942">
    <property type="component" value="Unassembled WGS sequence"/>
</dbReference>
<protein>
    <recommendedName>
        <fullName evidence="3">alpha-glucosidase</fullName>
        <ecNumber evidence="3">3.2.1.20</ecNumber>
    </recommendedName>
</protein>
<dbReference type="Gene3D" id="3.20.20.80">
    <property type="entry name" value="Glycosidases"/>
    <property type="match status" value="2"/>
</dbReference>
<feature type="domain" description="Glycoside hydrolase family 31 TIM barrel" evidence="5">
    <location>
        <begin position="1"/>
        <end position="138"/>
    </location>
</feature>
<dbReference type="GO" id="GO:0004558">
    <property type="term" value="F:alpha-1,4-glucosidase activity"/>
    <property type="evidence" value="ECO:0007669"/>
    <property type="project" value="UniProtKB-EC"/>
</dbReference>
<dbReference type="InterPro" id="IPR000322">
    <property type="entry name" value="Glyco_hydro_31_TIM"/>
</dbReference>
<keyword evidence="4" id="KW-0378">Hydrolase</keyword>
<dbReference type="SUPFAM" id="SSF51445">
    <property type="entry name" value="(Trans)glycosidases"/>
    <property type="match status" value="1"/>
</dbReference>
<sequence length="361" mass="39512">MSEISSFCVGSCGIRASWSSAYPTASATSSASYVCTTPTPGVCDVNYPPYAINNVKGPLAVAAISPNVTHADGTLEYDMYNLWGHGILKATYNALSAISPGVRPFILGRLIFAGSGSYTAHWGGDNWSNWLSMIFSIPNHNIIGAISQEVYRWSSVIDASKTAMAIRYQLLPYMYTLFYHAYTKAETVMRALAWEFPYDLSLANADRQFMLANTTIPAPLGHIPVYARGGSVLPLQQAALTTRDVRNSPWDILVVLAKDGSATGKLYLDDGVSVTPDATLYAEFKVENRKLETIIEYGGWVEENSLRNVTIWGVEKTKSLIKFNGKVVPAKNVHFNGDKYTLVISLSSASAWTGNGWSLEW</sequence>
<evidence type="ECO:0000256" key="1">
    <source>
        <dbReference type="ARBA" id="ARBA00001657"/>
    </source>
</evidence>
<comment type="catalytic activity">
    <reaction evidence="1">
        <text>Hydrolysis of terminal, non-reducing (1-&gt;4)-linked alpha-D-glucose residues with release of alpha-D-glucose.</text>
        <dbReference type="EC" id="3.2.1.20"/>
    </reaction>
</comment>
<dbReference type="GO" id="GO:0005975">
    <property type="term" value="P:carbohydrate metabolic process"/>
    <property type="evidence" value="ECO:0007669"/>
    <property type="project" value="InterPro"/>
</dbReference>
<dbReference type="EMBL" id="JAPQKQ010000003">
    <property type="protein sequence ID" value="KAJ5202914.1"/>
    <property type="molecule type" value="Genomic_DNA"/>
</dbReference>
<dbReference type="AlphaFoldDB" id="A0A9W9MKG6"/>
<evidence type="ECO:0000259" key="5">
    <source>
        <dbReference type="Pfam" id="PF01055"/>
    </source>
</evidence>
<feature type="domain" description="Glycoside hydrolase family 31 TIM barrel" evidence="5">
    <location>
        <begin position="139"/>
        <end position="177"/>
    </location>
</feature>
<dbReference type="PANTHER" id="PTHR22762">
    <property type="entry name" value="ALPHA-GLUCOSIDASE"/>
    <property type="match status" value="1"/>
</dbReference>
<dbReference type="PANTHER" id="PTHR22762:SF133">
    <property type="entry name" value="P-TYPE DOMAIN-CONTAINING PROTEIN"/>
    <property type="match status" value="1"/>
</dbReference>
<name>A0A9W9MKG6_9EURO</name>
<evidence type="ECO:0000313" key="6">
    <source>
        <dbReference type="EMBL" id="KAJ5202914.1"/>
    </source>
</evidence>
<gene>
    <name evidence="6" type="ORF">N7449_004993</name>
</gene>
<dbReference type="Gene3D" id="2.60.40.1180">
    <property type="entry name" value="Golgi alpha-mannosidase II"/>
    <property type="match status" value="1"/>
</dbReference>
<dbReference type="OrthoDB" id="5839090at2759"/>
<dbReference type="Pfam" id="PF01055">
    <property type="entry name" value="Glyco_hydro_31_2nd"/>
    <property type="match status" value="2"/>
</dbReference>